<keyword evidence="4" id="KW-1185">Reference proteome</keyword>
<dbReference type="Proteomes" id="UP000192656">
    <property type="component" value="Unassembled WGS sequence"/>
</dbReference>
<reference evidence="3 4" key="1">
    <citation type="submission" date="2017-04" db="EMBL/GenBank/DDBJ databases">
        <authorList>
            <person name="Afonso C.L."/>
            <person name="Miller P.J."/>
            <person name="Scott M.A."/>
            <person name="Spackman E."/>
            <person name="Goraichik I."/>
            <person name="Dimitrov K.M."/>
            <person name="Suarez D.L."/>
            <person name="Swayne D.E."/>
        </authorList>
    </citation>
    <scope>NUCLEOTIDE SEQUENCE [LARGE SCALE GENOMIC DNA]</scope>
    <source>
        <strain evidence="3 4">CGMCC 1.10972</strain>
    </source>
</reference>
<keyword evidence="2" id="KW-0732">Signal</keyword>
<gene>
    <name evidence="3" type="ORF">SAMN06297251_13914</name>
</gene>
<protein>
    <submittedName>
        <fullName evidence="3">Uncharacterized protein</fullName>
    </submittedName>
</protein>
<accession>A0A1W2EXH3</accession>
<dbReference type="STRING" id="937218.SAMN06297251_13914"/>
<sequence>MKTKLALVSAALLGAAAFTSTGALAQSSPDVPGSETVIEQNNSAERDAVAAQSGVATDAPTANSTNTTIIPGNEAEIEQNDAAERDAVAATPGTPGAGTSGETAEKPLVPGSGADFVEGSAPDSQQSDALQDGAETGQAGQ</sequence>
<feature type="region of interest" description="Disordered" evidence="1">
    <location>
        <begin position="24"/>
        <end position="141"/>
    </location>
</feature>
<dbReference type="RefSeq" id="WP_084413090.1">
    <property type="nucleotide sequence ID" value="NZ_FWXR01000039.1"/>
</dbReference>
<evidence type="ECO:0000256" key="1">
    <source>
        <dbReference type="SAM" id="MobiDB-lite"/>
    </source>
</evidence>
<dbReference type="AlphaFoldDB" id="A0A1W2EXH3"/>
<feature type="compositionally biased region" description="Polar residues" evidence="1">
    <location>
        <begin position="60"/>
        <end position="70"/>
    </location>
</feature>
<evidence type="ECO:0000256" key="2">
    <source>
        <dbReference type="SAM" id="SignalP"/>
    </source>
</evidence>
<proteinExistence type="predicted"/>
<dbReference type="EMBL" id="FWXR01000039">
    <property type="protein sequence ID" value="SMD13898.1"/>
    <property type="molecule type" value="Genomic_DNA"/>
</dbReference>
<feature type="chain" id="PRO_5010740923" evidence="2">
    <location>
        <begin position="26"/>
        <end position="141"/>
    </location>
</feature>
<organism evidence="3 4">
    <name type="scientific">Fulvimarina manganoxydans</name>
    <dbReference type="NCBI Taxonomy" id="937218"/>
    <lineage>
        <taxon>Bacteria</taxon>
        <taxon>Pseudomonadati</taxon>
        <taxon>Pseudomonadota</taxon>
        <taxon>Alphaproteobacteria</taxon>
        <taxon>Hyphomicrobiales</taxon>
        <taxon>Aurantimonadaceae</taxon>
        <taxon>Fulvimarina</taxon>
    </lineage>
</organism>
<evidence type="ECO:0000313" key="3">
    <source>
        <dbReference type="EMBL" id="SMD13898.1"/>
    </source>
</evidence>
<name>A0A1W2EXH3_9HYPH</name>
<dbReference type="OrthoDB" id="7916373at2"/>
<evidence type="ECO:0000313" key="4">
    <source>
        <dbReference type="Proteomes" id="UP000192656"/>
    </source>
</evidence>
<feature type="signal peptide" evidence="2">
    <location>
        <begin position="1"/>
        <end position="25"/>
    </location>
</feature>